<dbReference type="EMBL" id="BMAO01027910">
    <property type="protein sequence ID" value="GFR20441.1"/>
    <property type="molecule type" value="Genomic_DNA"/>
</dbReference>
<evidence type="ECO:0000313" key="2">
    <source>
        <dbReference type="Proteomes" id="UP000887116"/>
    </source>
</evidence>
<evidence type="ECO:0000313" key="1">
    <source>
        <dbReference type="EMBL" id="GFR20441.1"/>
    </source>
</evidence>
<dbReference type="AlphaFoldDB" id="A0A8X6LRM8"/>
<protein>
    <submittedName>
        <fullName evidence="1">Uncharacterized protein</fullName>
    </submittedName>
</protein>
<name>A0A8X6LRM8_TRICU</name>
<accession>A0A8X6LRM8</accession>
<reference evidence="1" key="1">
    <citation type="submission" date="2020-07" db="EMBL/GenBank/DDBJ databases">
        <title>Multicomponent nature underlies the extraordinary mechanical properties of spider dragline silk.</title>
        <authorList>
            <person name="Kono N."/>
            <person name="Nakamura H."/>
            <person name="Mori M."/>
            <person name="Yoshida Y."/>
            <person name="Ohtoshi R."/>
            <person name="Malay A.D."/>
            <person name="Moran D.A.P."/>
            <person name="Tomita M."/>
            <person name="Numata K."/>
            <person name="Arakawa K."/>
        </authorList>
    </citation>
    <scope>NUCLEOTIDE SEQUENCE</scope>
</reference>
<dbReference type="Proteomes" id="UP000887116">
    <property type="component" value="Unassembled WGS sequence"/>
</dbReference>
<comment type="caution">
    <text evidence="1">The sequence shown here is derived from an EMBL/GenBank/DDBJ whole genome shotgun (WGS) entry which is preliminary data.</text>
</comment>
<organism evidence="1 2">
    <name type="scientific">Trichonephila clavata</name>
    <name type="common">Joro spider</name>
    <name type="synonym">Nephila clavata</name>
    <dbReference type="NCBI Taxonomy" id="2740835"/>
    <lineage>
        <taxon>Eukaryota</taxon>
        <taxon>Metazoa</taxon>
        <taxon>Ecdysozoa</taxon>
        <taxon>Arthropoda</taxon>
        <taxon>Chelicerata</taxon>
        <taxon>Arachnida</taxon>
        <taxon>Araneae</taxon>
        <taxon>Araneomorphae</taxon>
        <taxon>Entelegynae</taxon>
        <taxon>Araneoidea</taxon>
        <taxon>Nephilidae</taxon>
        <taxon>Trichonephila</taxon>
    </lineage>
</organism>
<sequence>MLPIVNPAGYLLHKGAMFGVRALEIEGIHQRELNNTVSQVSMWEACTVYERWKKVMRSTRKMNFAKKRHFLENGFSKVIRYYTYTIKKFFGFQKASRKVKAILIPYPTEVEVEHGVHRKLFDRLMRAVRAVASGSSYAGMRLRPEGDAKFLMLKNEGVCVFSSWLG</sequence>
<proteinExistence type="predicted"/>
<gene>
    <name evidence="1" type="ORF">TNCT_32192</name>
</gene>
<keyword evidence="2" id="KW-1185">Reference proteome</keyword>